<name>A0A5B0RTH0_PUCGR</name>
<proteinExistence type="predicted"/>
<evidence type="ECO:0000313" key="2">
    <source>
        <dbReference type="Proteomes" id="UP000325313"/>
    </source>
</evidence>
<evidence type="ECO:0000313" key="1">
    <source>
        <dbReference type="EMBL" id="KAA1129316.1"/>
    </source>
</evidence>
<organism evidence="1 2">
    <name type="scientific">Puccinia graminis f. sp. tritici</name>
    <dbReference type="NCBI Taxonomy" id="56615"/>
    <lineage>
        <taxon>Eukaryota</taxon>
        <taxon>Fungi</taxon>
        <taxon>Dikarya</taxon>
        <taxon>Basidiomycota</taxon>
        <taxon>Pucciniomycotina</taxon>
        <taxon>Pucciniomycetes</taxon>
        <taxon>Pucciniales</taxon>
        <taxon>Pucciniaceae</taxon>
        <taxon>Puccinia</taxon>
    </lineage>
</organism>
<dbReference type="EMBL" id="VDEP01000137">
    <property type="protein sequence ID" value="KAA1129316.1"/>
    <property type="molecule type" value="Genomic_DNA"/>
</dbReference>
<reference evidence="1 2" key="1">
    <citation type="submission" date="2019-05" db="EMBL/GenBank/DDBJ databases">
        <title>Emergence of the Ug99 lineage of the wheat stem rust pathogen through somatic hybridization.</title>
        <authorList>
            <person name="Li F."/>
            <person name="Upadhyaya N.M."/>
            <person name="Sperschneider J."/>
            <person name="Matny O."/>
            <person name="Nguyen-Phuc H."/>
            <person name="Mago R."/>
            <person name="Raley C."/>
            <person name="Miller M.E."/>
            <person name="Silverstein K.A.T."/>
            <person name="Henningsen E."/>
            <person name="Hirsch C.D."/>
            <person name="Visser B."/>
            <person name="Pretorius Z.A."/>
            <person name="Steffenson B.J."/>
            <person name="Schwessinger B."/>
            <person name="Dodds P.N."/>
            <person name="Figueroa M."/>
        </authorList>
    </citation>
    <scope>NUCLEOTIDE SEQUENCE [LARGE SCALE GENOMIC DNA]</scope>
    <source>
        <strain evidence="1 2">Ug99</strain>
    </source>
</reference>
<dbReference type="Proteomes" id="UP000325313">
    <property type="component" value="Unassembled WGS sequence"/>
</dbReference>
<dbReference type="AlphaFoldDB" id="A0A5B0RTH0"/>
<accession>A0A5B0RTH0</accession>
<protein>
    <submittedName>
        <fullName evidence="1">Uncharacterized protein</fullName>
    </submittedName>
</protein>
<sequence length="70" mass="7529">MDPPADNNAAITDIQHADSTYPSLPLLHSSQRIAIVISSESAFLIFRVRKTLFGICSPQSKPLGIGSGYL</sequence>
<comment type="caution">
    <text evidence="1">The sequence shown here is derived from an EMBL/GenBank/DDBJ whole genome shotgun (WGS) entry which is preliminary data.</text>
</comment>
<gene>
    <name evidence="1" type="ORF">PGTUg99_026537</name>
</gene>